<evidence type="ECO:0000256" key="1">
    <source>
        <dbReference type="SAM" id="MobiDB-lite"/>
    </source>
</evidence>
<evidence type="ECO:0000259" key="2">
    <source>
        <dbReference type="Pfam" id="PF13462"/>
    </source>
</evidence>
<dbReference type="Gene3D" id="3.40.30.10">
    <property type="entry name" value="Glutaredoxin"/>
    <property type="match status" value="1"/>
</dbReference>
<dbReference type="InterPro" id="IPR036249">
    <property type="entry name" value="Thioredoxin-like_sf"/>
</dbReference>
<protein>
    <submittedName>
        <fullName evidence="3">Disulfide bond formation protein DsbA</fullName>
    </submittedName>
</protein>
<gene>
    <name evidence="3" type="ORF">DI626_12230</name>
</gene>
<dbReference type="AlphaFoldDB" id="A0A2W4Z6C9"/>
<proteinExistence type="predicted"/>
<feature type="compositionally biased region" description="Polar residues" evidence="1">
    <location>
        <begin position="37"/>
        <end position="47"/>
    </location>
</feature>
<dbReference type="Pfam" id="PF13462">
    <property type="entry name" value="Thioredoxin_4"/>
    <property type="match status" value="1"/>
</dbReference>
<feature type="region of interest" description="Disordered" evidence="1">
    <location>
        <begin position="1"/>
        <end position="47"/>
    </location>
</feature>
<dbReference type="InterPro" id="IPR012336">
    <property type="entry name" value="Thioredoxin-like_fold"/>
</dbReference>
<organism evidence="3 4">
    <name type="scientific">Micavibrio aeruginosavorus</name>
    <dbReference type="NCBI Taxonomy" id="349221"/>
    <lineage>
        <taxon>Bacteria</taxon>
        <taxon>Pseudomonadati</taxon>
        <taxon>Bdellovibrionota</taxon>
        <taxon>Bdellovibrionia</taxon>
        <taxon>Bdellovibrionales</taxon>
        <taxon>Pseudobdellovibrionaceae</taxon>
        <taxon>Micavibrio</taxon>
    </lineage>
</organism>
<accession>A0A2W4Z6C9</accession>
<dbReference type="SUPFAM" id="SSF52833">
    <property type="entry name" value="Thioredoxin-like"/>
    <property type="match status" value="1"/>
</dbReference>
<dbReference type="EMBL" id="QFNK01000412">
    <property type="protein sequence ID" value="PZO77774.1"/>
    <property type="molecule type" value="Genomic_DNA"/>
</dbReference>
<sequence>MFLKKSDGVPADVASVPSGTSFDEGTVPAQAPATEQDPATQPYEQSGPVTIDIEKAFSPRTIGNADAPIKIIEYASMTCGHCAHFHNDVLPALKEKYVDTGKVFIEFREFPLNDP</sequence>
<evidence type="ECO:0000313" key="4">
    <source>
        <dbReference type="Proteomes" id="UP000249557"/>
    </source>
</evidence>
<evidence type="ECO:0000313" key="3">
    <source>
        <dbReference type="EMBL" id="PZO77774.1"/>
    </source>
</evidence>
<feature type="domain" description="Thioredoxin-like fold" evidence="2">
    <location>
        <begin position="59"/>
        <end position="114"/>
    </location>
</feature>
<name>A0A2W4Z6C9_9BACT</name>
<feature type="non-terminal residue" evidence="3">
    <location>
        <position position="115"/>
    </location>
</feature>
<dbReference type="Proteomes" id="UP000249557">
    <property type="component" value="Unassembled WGS sequence"/>
</dbReference>
<reference evidence="3 4" key="1">
    <citation type="submission" date="2017-08" db="EMBL/GenBank/DDBJ databases">
        <title>Infants hospitalized years apart are colonized by the same room-sourced microbial strains.</title>
        <authorList>
            <person name="Brooks B."/>
            <person name="Olm M.R."/>
            <person name="Firek B.A."/>
            <person name="Baker R."/>
            <person name="Thomas B.C."/>
            <person name="Morowitz M.J."/>
            <person name="Banfield J.F."/>
        </authorList>
    </citation>
    <scope>NUCLEOTIDE SEQUENCE [LARGE SCALE GENOMIC DNA]</scope>
    <source>
        <strain evidence="3">S2_018_000_R2_104</strain>
    </source>
</reference>
<comment type="caution">
    <text evidence="3">The sequence shown here is derived from an EMBL/GenBank/DDBJ whole genome shotgun (WGS) entry which is preliminary data.</text>
</comment>